<evidence type="ECO:0000313" key="3">
    <source>
        <dbReference type="EMBL" id="GBO33670.1"/>
    </source>
</evidence>
<keyword evidence="4" id="KW-1185">Reference proteome</keyword>
<protein>
    <submittedName>
        <fullName evidence="2">Uncharacterized protein</fullName>
    </submittedName>
</protein>
<accession>A0A4Y2WAN9</accession>
<feature type="region of interest" description="Disordered" evidence="1">
    <location>
        <begin position="65"/>
        <end position="84"/>
    </location>
</feature>
<sequence length="150" mass="16801">MKGRHTLNQQCTVNFKQAIPRSSKVELLEHGKEKPIVKVENMSYLEQMIQSGGIQKNLKHKTQSTYSNLRPRCEGRGKTTDLPTLAPRIEARNKTRNPARGEEFSFFEPCLKTEFGTSVNALPNDSTKMGGGKKGLRTNDIDSLLVNAQL</sequence>
<gene>
    <name evidence="3" type="ORF">AVEN_207557_1</name>
    <name evidence="2" type="ORF">AVEN_71487_1</name>
</gene>
<evidence type="ECO:0000313" key="4">
    <source>
        <dbReference type="Proteomes" id="UP000499080"/>
    </source>
</evidence>
<name>A0A4Y2WAN9_ARAVE</name>
<comment type="caution">
    <text evidence="2">The sequence shown here is derived from an EMBL/GenBank/DDBJ whole genome shotgun (WGS) entry which is preliminary data.</text>
</comment>
<dbReference type="Proteomes" id="UP000499080">
    <property type="component" value="Unassembled WGS sequence"/>
</dbReference>
<dbReference type="EMBL" id="BGPR01057320">
    <property type="protein sequence ID" value="GBO33664.1"/>
    <property type="molecule type" value="Genomic_DNA"/>
</dbReference>
<proteinExistence type="predicted"/>
<dbReference type="EMBL" id="BGPR01057324">
    <property type="protein sequence ID" value="GBO33670.1"/>
    <property type="molecule type" value="Genomic_DNA"/>
</dbReference>
<evidence type="ECO:0000313" key="2">
    <source>
        <dbReference type="EMBL" id="GBO33664.1"/>
    </source>
</evidence>
<organism evidence="2 4">
    <name type="scientific">Araneus ventricosus</name>
    <name type="common">Orbweaver spider</name>
    <name type="synonym">Epeira ventricosa</name>
    <dbReference type="NCBI Taxonomy" id="182803"/>
    <lineage>
        <taxon>Eukaryota</taxon>
        <taxon>Metazoa</taxon>
        <taxon>Ecdysozoa</taxon>
        <taxon>Arthropoda</taxon>
        <taxon>Chelicerata</taxon>
        <taxon>Arachnida</taxon>
        <taxon>Araneae</taxon>
        <taxon>Araneomorphae</taxon>
        <taxon>Entelegynae</taxon>
        <taxon>Araneoidea</taxon>
        <taxon>Araneidae</taxon>
        <taxon>Araneus</taxon>
    </lineage>
</organism>
<reference evidence="2 4" key="1">
    <citation type="journal article" date="2019" name="Sci. Rep.">
        <title>Orb-weaving spider Araneus ventricosus genome elucidates the spidroin gene catalogue.</title>
        <authorList>
            <person name="Kono N."/>
            <person name="Nakamura H."/>
            <person name="Ohtoshi R."/>
            <person name="Moran D.A.P."/>
            <person name="Shinohara A."/>
            <person name="Yoshida Y."/>
            <person name="Fujiwara M."/>
            <person name="Mori M."/>
            <person name="Tomita M."/>
            <person name="Arakawa K."/>
        </authorList>
    </citation>
    <scope>NUCLEOTIDE SEQUENCE [LARGE SCALE GENOMIC DNA]</scope>
</reference>
<evidence type="ECO:0000256" key="1">
    <source>
        <dbReference type="SAM" id="MobiDB-lite"/>
    </source>
</evidence>
<dbReference type="AlphaFoldDB" id="A0A4Y2WAN9"/>